<keyword evidence="2" id="KW-1185">Reference proteome</keyword>
<dbReference type="Proteomes" id="UP000019335">
    <property type="component" value="Chromosome 16"/>
</dbReference>
<proteinExistence type="predicted"/>
<comment type="caution">
    <text evidence="1">The sequence shown here is derived from an EMBL/GenBank/DDBJ whole genome shotgun (WGS) entry which is preliminary data.</text>
</comment>
<gene>
    <name evidence="1" type="ORF">Naga_101601g1</name>
</gene>
<dbReference type="EMBL" id="AZIL01001505">
    <property type="protein sequence ID" value="EWM23749.1"/>
    <property type="molecule type" value="Genomic_DNA"/>
</dbReference>
<evidence type="ECO:0000313" key="2">
    <source>
        <dbReference type="Proteomes" id="UP000019335"/>
    </source>
</evidence>
<protein>
    <submittedName>
        <fullName evidence="1">Uncharacterized protein</fullName>
    </submittedName>
</protein>
<name>W7TTR8_9STRA</name>
<accession>W7TTR8</accession>
<evidence type="ECO:0000313" key="1">
    <source>
        <dbReference type="EMBL" id="EWM23749.1"/>
    </source>
</evidence>
<organism evidence="1 2">
    <name type="scientific">Nannochloropsis gaditana</name>
    <dbReference type="NCBI Taxonomy" id="72520"/>
    <lineage>
        <taxon>Eukaryota</taxon>
        <taxon>Sar</taxon>
        <taxon>Stramenopiles</taxon>
        <taxon>Ochrophyta</taxon>
        <taxon>Eustigmatophyceae</taxon>
        <taxon>Eustigmatales</taxon>
        <taxon>Monodopsidaceae</taxon>
        <taxon>Nannochloropsis</taxon>
    </lineage>
</organism>
<dbReference type="AlphaFoldDB" id="W7TTR8"/>
<sequence>MLCLNRNQIKCYVPERAATSSGFHHSQRFENEEGQDCVSSNITPFEAVKASEATGHFSSACDEMKVKLDITLENKVGCFDGRQSWDHSFGFRLSWGCKILKVLGKRDGYLSSAWQDVLKNLIFKRVRIEVMYKIVAFDLRRVFPGVRRHKMKKK</sequence>
<reference evidence="1 2" key="1">
    <citation type="journal article" date="2014" name="Mol. Plant">
        <title>Chromosome Scale Genome Assembly and Transcriptome Profiling of Nannochloropsis gaditana in Nitrogen Depletion.</title>
        <authorList>
            <person name="Corteggiani Carpinelli E."/>
            <person name="Telatin A."/>
            <person name="Vitulo N."/>
            <person name="Forcato C."/>
            <person name="D'Angelo M."/>
            <person name="Schiavon R."/>
            <person name="Vezzi A."/>
            <person name="Giacometti G.M."/>
            <person name="Morosinotto T."/>
            <person name="Valle G."/>
        </authorList>
    </citation>
    <scope>NUCLEOTIDE SEQUENCE [LARGE SCALE GENOMIC DNA]</scope>
    <source>
        <strain evidence="1 2">B-31</strain>
    </source>
</reference>